<accession>A0A485CSU3</accession>
<gene>
    <name evidence="1" type="ORF">NCTC12993_06966</name>
</gene>
<reference evidence="1 2" key="1">
    <citation type="submission" date="2019-03" db="EMBL/GenBank/DDBJ databases">
        <authorList>
            <consortium name="Pathogen Informatics"/>
        </authorList>
    </citation>
    <scope>NUCLEOTIDE SEQUENCE [LARGE SCALE GENOMIC DNA]</scope>
    <source>
        <strain evidence="1 2">NCTC12993</strain>
    </source>
</reference>
<keyword evidence="2" id="KW-1185">Reference proteome</keyword>
<dbReference type="EMBL" id="CAADJD010000028">
    <property type="protein sequence ID" value="VFS87633.1"/>
    <property type="molecule type" value="Genomic_DNA"/>
</dbReference>
<name>A0A485CSU3_KLUCR</name>
<organism evidence="1 2">
    <name type="scientific">Kluyvera cryocrescens</name>
    <name type="common">Kluyvera citrophila</name>
    <dbReference type="NCBI Taxonomy" id="580"/>
    <lineage>
        <taxon>Bacteria</taxon>
        <taxon>Pseudomonadati</taxon>
        <taxon>Pseudomonadota</taxon>
        <taxon>Gammaproteobacteria</taxon>
        <taxon>Enterobacterales</taxon>
        <taxon>Enterobacteriaceae</taxon>
        <taxon>Kluyvera</taxon>
    </lineage>
</organism>
<sequence length="103" mass="11383">MRCFRRHIIEQAGCGFDEVTVVPVDVSGKTELAGQNDRAGITIVEQERSAVTPVIHLAALALPLTILSLQIEGIFFEEIPVVGQRLIFDDAYFCMYMGHFAVS</sequence>
<evidence type="ECO:0000313" key="2">
    <source>
        <dbReference type="Proteomes" id="UP000401081"/>
    </source>
</evidence>
<proteinExistence type="predicted"/>
<protein>
    <submittedName>
        <fullName evidence="1">Uncharacterized protein</fullName>
    </submittedName>
</protein>
<evidence type="ECO:0000313" key="1">
    <source>
        <dbReference type="EMBL" id="VFS87633.1"/>
    </source>
</evidence>
<dbReference type="Proteomes" id="UP000401081">
    <property type="component" value="Unassembled WGS sequence"/>
</dbReference>
<dbReference type="AlphaFoldDB" id="A0A485CSU3"/>